<feature type="region of interest" description="Disordered" evidence="1">
    <location>
        <begin position="24"/>
        <end position="95"/>
    </location>
</feature>
<dbReference type="InterPro" id="IPR025326">
    <property type="entry name" value="DUF4232"/>
</dbReference>
<comment type="caution">
    <text evidence="4">The sequence shown here is derived from an EMBL/GenBank/DDBJ whole genome shotgun (WGS) entry which is preliminary data.</text>
</comment>
<evidence type="ECO:0000313" key="4">
    <source>
        <dbReference type="EMBL" id="NJP47301.1"/>
    </source>
</evidence>
<reference evidence="4 5" key="1">
    <citation type="submission" date="2020-03" db="EMBL/GenBank/DDBJ databases">
        <title>WGS of actinomycetes isolated from Thailand.</title>
        <authorList>
            <person name="Thawai C."/>
        </authorList>
    </citation>
    <scope>NUCLEOTIDE SEQUENCE [LARGE SCALE GENOMIC DNA]</scope>
    <source>
        <strain evidence="4 5">PRB2-1</strain>
    </source>
</reference>
<protein>
    <submittedName>
        <fullName evidence="4">DUF4232 domain-containing protein</fullName>
    </submittedName>
</protein>
<dbReference type="EMBL" id="JAATEJ010000028">
    <property type="protein sequence ID" value="NJP47301.1"/>
    <property type="molecule type" value="Genomic_DNA"/>
</dbReference>
<dbReference type="RefSeq" id="WP_167986131.1">
    <property type="nucleotide sequence ID" value="NZ_JAATEJ010000028.1"/>
</dbReference>
<name>A0ABX0ZVS6_9ACTN</name>
<feature type="compositionally biased region" description="Low complexity" evidence="1">
    <location>
        <begin position="29"/>
        <end position="48"/>
    </location>
</feature>
<sequence>MRARKIPAVALVAVAAGLSLTACGGGGSDDASATTPPAAPSAPAAQDTGAPADPASDGSNASGSSSQGSQGSEGSGGSDGSGGSKGSTSGHGSGARCTTANLGLSASYGMAEGEILVNFQNNGPATCTLHGFPGVDLSGKDGTISAARSSLTAPDVTLRHGESTRATVHFPPNTSGGSGATFTTLVVTPPDETHSRSLSVTVNLPVTDGSGSGVSVDPVGTGK</sequence>
<evidence type="ECO:0000259" key="3">
    <source>
        <dbReference type="Pfam" id="PF14016"/>
    </source>
</evidence>
<feature type="compositionally biased region" description="Low complexity" evidence="1">
    <location>
        <begin position="56"/>
        <end position="70"/>
    </location>
</feature>
<evidence type="ECO:0000313" key="5">
    <source>
        <dbReference type="Proteomes" id="UP000734511"/>
    </source>
</evidence>
<keyword evidence="2" id="KW-0732">Signal</keyword>
<evidence type="ECO:0000256" key="2">
    <source>
        <dbReference type="SAM" id="SignalP"/>
    </source>
</evidence>
<keyword evidence="5" id="KW-1185">Reference proteome</keyword>
<feature type="compositionally biased region" description="Gly residues" evidence="1">
    <location>
        <begin position="71"/>
        <end position="93"/>
    </location>
</feature>
<gene>
    <name evidence="4" type="ORF">HCN08_28440</name>
</gene>
<accession>A0ABX0ZVS6</accession>
<evidence type="ECO:0000256" key="1">
    <source>
        <dbReference type="SAM" id="MobiDB-lite"/>
    </source>
</evidence>
<dbReference type="Proteomes" id="UP000734511">
    <property type="component" value="Unassembled WGS sequence"/>
</dbReference>
<feature type="chain" id="PRO_5046600179" evidence="2">
    <location>
        <begin position="25"/>
        <end position="223"/>
    </location>
</feature>
<feature type="domain" description="DUF4232" evidence="3">
    <location>
        <begin position="97"/>
        <end position="219"/>
    </location>
</feature>
<feature type="signal peptide" evidence="2">
    <location>
        <begin position="1"/>
        <end position="24"/>
    </location>
</feature>
<proteinExistence type="predicted"/>
<dbReference type="PROSITE" id="PS51257">
    <property type="entry name" value="PROKAR_LIPOPROTEIN"/>
    <property type="match status" value="1"/>
</dbReference>
<organism evidence="4 5">
    <name type="scientific">Actinacidiphila epipremni</name>
    <dbReference type="NCBI Taxonomy" id="2053013"/>
    <lineage>
        <taxon>Bacteria</taxon>
        <taxon>Bacillati</taxon>
        <taxon>Actinomycetota</taxon>
        <taxon>Actinomycetes</taxon>
        <taxon>Kitasatosporales</taxon>
        <taxon>Streptomycetaceae</taxon>
        <taxon>Actinacidiphila</taxon>
    </lineage>
</organism>
<dbReference type="Pfam" id="PF14016">
    <property type="entry name" value="DUF4232"/>
    <property type="match status" value="1"/>
</dbReference>